<accession>A0A9J6RK34</accession>
<evidence type="ECO:0000313" key="2">
    <source>
        <dbReference type="Proteomes" id="UP001069090"/>
    </source>
</evidence>
<name>A0A9J6RK34_9GAMM</name>
<evidence type="ECO:0000313" key="1">
    <source>
        <dbReference type="EMBL" id="MCZ0864770.1"/>
    </source>
</evidence>
<dbReference type="RefSeq" id="WP_258330924.1">
    <property type="nucleotide sequence ID" value="NZ_JAPTGG010000004.1"/>
</dbReference>
<dbReference type="Proteomes" id="UP001069090">
    <property type="component" value="Unassembled WGS sequence"/>
</dbReference>
<sequence length="130" mass="14902">MNNKLKVGIDIHGVIDTFPERFKYLSTALYKDGAEVHIVTGIKRDACVDKLLADAGIMFTHYFSIVEHLEATEENIKWVNGRPYAAEDKWDNAKRDYCKAQGIDLMFDDSPIYLPTFNDIDSTYLHVINQ</sequence>
<dbReference type="EMBL" id="JAPTGG010000004">
    <property type="protein sequence ID" value="MCZ0864770.1"/>
    <property type="molecule type" value="Genomic_DNA"/>
</dbReference>
<reference evidence="1 2" key="1">
    <citation type="submission" date="2022-12" db="EMBL/GenBank/DDBJ databases">
        <title>Dasania phycosphaerae sp. nov., isolated from particulate material of the south coast of Korea.</title>
        <authorList>
            <person name="Jiang Y."/>
        </authorList>
    </citation>
    <scope>NUCLEOTIDE SEQUENCE [LARGE SCALE GENOMIC DNA]</scope>
    <source>
        <strain evidence="1 2">GY-19</strain>
    </source>
</reference>
<gene>
    <name evidence="1" type="ORF">O0V09_06135</name>
</gene>
<proteinExistence type="predicted"/>
<protein>
    <submittedName>
        <fullName evidence="1">Uncharacterized protein</fullName>
    </submittedName>
</protein>
<comment type="caution">
    <text evidence="1">The sequence shown here is derived from an EMBL/GenBank/DDBJ whole genome shotgun (WGS) entry which is preliminary data.</text>
</comment>
<keyword evidence="2" id="KW-1185">Reference proteome</keyword>
<dbReference type="AlphaFoldDB" id="A0A9J6RK34"/>
<organism evidence="1 2">
    <name type="scientific">Dasania phycosphaerae</name>
    <dbReference type="NCBI Taxonomy" id="2950436"/>
    <lineage>
        <taxon>Bacteria</taxon>
        <taxon>Pseudomonadati</taxon>
        <taxon>Pseudomonadota</taxon>
        <taxon>Gammaproteobacteria</taxon>
        <taxon>Cellvibrionales</taxon>
        <taxon>Spongiibacteraceae</taxon>
        <taxon>Dasania</taxon>
    </lineage>
</organism>